<keyword evidence="3" id="KW-0675">Receptor</keyword>
<dbReference type="PANTHER" id="PTHR42928">
    <property type="entry name" value="TRICARBOXYLATE-BINDING PROTEIN"/>
    <property type="match status" value="1"/>
</dbReference>
<dbReference type="Proteomes" id="UP000198500">
    <property type="component" value="Unassembled WGS sequence"/>
</dbReference>
<evidence type="ECO:0000313" key="3">
    <source>
        <dbReference type="EMBL" id="SDY00266.1"/>
    </source>
</evidence>
<name>A0A1H3GAH5_9GAMM</name>
<dbReference type="PANTHER" id="PTHR42928:SF5">
    <property type="entry name" value="BLR1237 PROTEIN"/>
    <property type="match status" value="1"/>
</dbReference>
<dbReference type="Gene3D" id="3.40.190.150">
    <property type="entry name" value="Bordetella uptake gene, domain 1"/>
    <property type="match status" value="1"/>
</dbReference>
<dbReference type="STRING" id="574349.SAMN05443545_10956"/>
<dbReference type="AlphaFoldDB" id="A0A1H3GAH5"/>
<evidence type="ECO:0000313" key="4">
    <source>
        <dbReference type="Proteomes" id="UP000198500"/>
    </source>
</evidence>
<dbReference type="PIRSF" id="PIRSF017082">
    <property type="entry name" value="YflP"/>
    <property type="match status" value="1"/>
</dbReference>
<comment type="similarity">
    <text evidence="1">Belongs to the UPF0065 (bug) family.</text>
</comment>
<evidence type="ECO:0000256" key="2">
    <source>
        <dbReference type="SAM" id="SignalP"/>
    </source>
</evidence>
<protein>
    <submittedName>
        <fullName evidence="3">Tripartite-type tricarboxylate transporter, receptor component TctC</fullName>
    </submittedName>
</protein>
<dbReference type="Pfam" id="PF03401">
    <property type="entry name" value="TctC"/>
    <property type="match status" value="1"/>
</dbReference>
<organism evidence="3 4">
    <name type="scientific">Aidingimonas halophila</name>
    <dbReference type="NCBI Taxonomy" id="574349"/>
    <lineage>
        <taxon>Bacteria</taxon>
        <taxon>Pseudomonadati</taxon>
        <taxon>Pseudomonadota</taxon>
        <taxon>Gammaproteobacteria</taxon>
        <taxon>Oceanospirillales</taxon>
        <taxon>Halomonadaceae</taxon>
        <taxon>Aidingimonas</taxon>
    </lineage>
</organism>
<dbReference type="SUPFAM" id="SSF53850">
    <property type="entry name" value="Periplasmic binding protein-like II"/>
    <property type="match status" value="1"/>
</dbReference>
<proteinExistence type="inferred from homology"/>
<accession>A0A1H3GAH5</accession>
<dbReference type="CDD" id="cd07012">
    <property type="entry name" value="PBP2_Bug_TTT"/>
    <property type="match status" value="1"/>
</dbReference>
<keyword evidence="4" id="KW-1185">Reference proteome</keyword>
<dbReference type="Gene3D" id="3.40.190.10">
    <property type="entry name" value="Periplasmic binding protein-like II"/>
    <property type="match status" value="1"/>
</dbReference>
<reference evidence="3 4" key="1">
    <citation type="submission" date="2016-10" db="EMBL/GenBank/DDBJ databases">
        <authorList>
            <person name="de Groot N.N."/>
        </authorList>
    </citation>
    <scope>NUCLEOTIDE SEQUENCE [LARGE SCALE GENOMIC DNA]</scope>
    <source>
        <strain evidence="3 4">DSM 19219</strain>
    </source>
</reference>
<dbReference type="InterPro" id="IPR005064">
    <property type="entry name" value="BUG"/>
</dbReference>
<dbReference type="InterPro" id="IPR042100">
    <property type="entry name" value="Bug_dom1"/>
</dbReference>
<sequence>MTMIPERQFTPHAFRLTGLKPMMTALAAGIALASVGPVQAQPDYPDDTIEFIVPWSPGGGSDTLMRVISEHIEDHLGQSLQVINVPGVSGTTGLEDLTERDADGYTVGQVHEGLMVAHHTGLTDINWDDFTPIASMTASPQYLTVNADDDRWDNVEEFVEYAQDNPGEIRFGVTLGGIPHVHAAMIADAEDLEFRYVGFEGTGERIRALVGGNIDAAMGDIASSGEFVKNDDLQFLAVGSDERIDETPDVPTFNELGYEDLNLNIVRGLVAPEGTPEARVEILAEALESLSGDDDFIEGINNAGAEVQYNGPEAYTDYLDTTNDTIERLSGELEK</sequence>
<feature type="chain" id="PRO_5011564191" evidence="2">
    <location>
        <begin position="41"/>
        <end position="335"/>
    </location>
</feature>
<dbReference type="EMBL" id="FNNI01000009">
    <property type="protein sequence ID" value="SDY00266.1"/>
    <property type="molecule type" value="Genomic_DNA"/>
</dbReference>
<feature type="signal peptide" evidence="2">
    <location>
        <begin position="1"/>
        <end position="40"/>
    </location>
</feature>
<gene>
    <name evidence="3" type="ORF">SAMN05443545_10956</name>
</gene>
<evidence type="ECO:0000256" key="1">
    <source>
        <dbReference type="ARBA" id="ARBA00006987"/>
    </source>
</evidence>
<keyword evidence="2" id="KW-0732">Signal</keyword>
<dbReference type="RefSeq" id="WP_217635556.1">
    <property type="nucleotide sequence ID" value="NZ_BMXH01000007.1"/>
</dbReference>